<accession>A0A124GNN1</accession>
<gene>
    <name evidence="2" type="ORF">ABT39_MTgene3887</name>
</gene>
<reference evidence="2" key="1">
    <citation type="journal article" date="2015" name="Genome Biol. Evol.">
        <title>Organellar Genomes of White Spruce (Picea glauca): Assembly and Annotation.</title>
        <authorList>
            <person name="Jackman S.D."/>
            <person name="Warren R.L."/>
            <person name="Gibb E.A."/>
            <person name="Vandervalk B.P."/>
            <person name="Mohamadi H."/>
            <person name="Chu J."/>
            <person name="Raymond A."/>
            <person name="Pleasance S."/>
            <person name="Coope R."/>
            <person name="Wildung M.R."/>
            <person name="Ritland C.E."/>
            <person name="Bousquet J."/>
            <person name="Jones S.J."/>
            <person name="Bohlmann J."/>
            <person name="Birol I."/>
        </authorList>
    </citation>
    <scope>NUCLEOTIDE SEQUENCE [LARGE SCALE GENOMIC DNA]</scope>
    <source>
        <tissue evidence="2">Flushing bud</tissue>
    </source>
</reference>
<keyword evidence="1" id="KW-0472">Membrane</keyword>
<geneLocation type="mitochondrion" evidence="2"/>
<comment type="caution">
    <text evidence="2">The sequence shown here is derived from an EMBL/GenBank/DDBJ whole genome shotgun (WGS) entry which is preliminary data.</text>
</comment>
<keyword evidence="2" id="KW-0496">Mitochondrion</keyword>
<organism evidence="2">
    <name type="scientific">Picea glauca</name>
    <name type="common">White spruce</name>
    <name type="synonym">Pinus glauca</name>
    <dbReference type="NCBI Taxonomy" id="3330"/>
    <lineage>
        <taxon>Eukaryota</taxon>
        <taxon>Viridiplantae</taxon>
        <taxon>Streptophyta</taxon>
        <taxon>Embryophyta</taxon>
        <taxon>Tracheophyta</taxon>
        <taxon>Spermatophyta</taxon>
        <taxon>Pinopsida</taxon>
        <taxon>Pinidae</taxon>
        <taxon>Conifers I</taxon>
        <taxon>Pinales</taxon>
        <taxon>Pinaceae</taxon>
        <taxon>Picea</taxon>
    </lineage>
</organism>
<keyword evidence="1" id="KW-0812">Transmembrane</keyword>
<dbReference type="EMBL" id="LKAM01000003">
    <property type="protein sequence ID" value="KUM49338.1"/>
    <property type="molecule type" value="Genomic_DNA"/>
</dbReference>
<proteinExistence type="predicted"/>
<evidence type="ECO:0000256" key="1">
    <source>
        <dbReference type="SAM" id="Phobius"/>
    </source>
</evidence>
<dbReference type="AlphaFoldDB" id="A0A124GNN1"/>
<protein>
    <submittedName>
        <fullName evidence="2">Uncharacterized protein</fullName>
    </submittedName>
</protein>
<name>A0A124GNN1_PICGL</name>
<keyword evidence="1" id="KW-1133">Transmembrane helix</keyword>
<evidence type="ECO:0000313" key="2">
    <source>
        <dbReference type="EMBL" id="KUM49338.1"/>
    </source>
</evidence>
<sequence>MHGVQGVTLFFSLMTVRCGIFVLMMGTVSCLFLFFFFYFVIMMVLRGVAFYQDSSMRFLWPSLASYFISYDYLVQRRVWYPSSGSPRPRAGWHIDLMVTPFLLGQSGAHLVWSIPLCHGGSQKVNYPNEPRYRGCQFPGMNLA</sequence>
<feature type="transmembrane region" description="Helical" evidence="1">
    <location>
        <begin position="31"/>
        <end position="52"/>
    </location>
</feature>